<dbReference type="EMBL" id="LNVX01000588">
    <property type="protein sequence ID" value="OEG69711.1"/>
    <property type="molecule type" value="Genomic_DNA"/>
</dbReference>
<keyword evidence="2" id="KW-1185">Reference proteome</keyword>
<accession>A0A1E5IGZ7</accession>
<organism evidence="1 2">
    <name type="scientific">Endomicrobium trichonymphae</name>
    <dbReference type="NCBI Taxonomy" id="1408204"/>
    <lineage>
        <taxon>Bacteria</taxon>
        <taxon>Pseudomonadati</taxon>
        <taxon>Elusimicrobiota</taxon>
        <taxon>Endomicrobiia</taxon>
        <taxon>Endomicrobiales</taxon>
        <taxon>Endomicrobiaceae</taxon>
        <taxon>Candidatus Endomicrobiellum</taxon>
    </lineage>
</organism>
<sequence>MKNKIYSTLQKIKRFSMNLKVMPQEILYFFSQKRRVKNLRYIFVSLTSGIKSLASISLKSKIKYAYRKLKSVEDALKVGQLRTGSEKPVKIALPDIKLT</sequence>
<gene>
    <name evidence="1" type="ORF">ATZ36_07890</name>
</gene>
<dbReference type="AlphaFoldDB" id="A0A1E5IGZ7"/>
<evidence type="ECO:0000313" key="2">
    <source>
        <dbReference type="Proteomes" id="UP000095237"/>
    </source>
</evidence>
<name>A0A1E5IGZ7_ENDTX</name>
<dbReference type="Proteomes" id="UP000095237">
    <property type="component" value="Unassembled WGS sequence"/>
</dbReference>
<protein>
    <submittedName>
        <fullName evidence="1">Uncharacterized protein</fullName>
    </submittedName>
</protein>
<proteinExistence type="predicted"/>
<comment type="caution">
    <text evidence="1">The sequence shown here is derived from an EMBL/GenBank/DDBJ whole genome shotgun (WGS) entry which is preliminary data.</text>
</comment>
<evidence type="ECO:0000313" key="1">
    <source>
        <dbReference type="EMBL" id="OEG69711.1"/>
    </source>
</evidence>
<reference evidence="1 2" key="1">
    <citation type="submission" date="2015-11" db="EMBL/GenBank/DDBJ databases">
        <title>Evidence for parallel genomic evolution in an endosymbiosis of termite gut flagellates.</title>
        <authorList>
            <person name="Zheng H."/>
        </authorList>
    </citation>
    <scope>NUCLEOTIDE SEQUENCE [LARGE SCALE GENOMIC DNA]</scope>
    <source>
        <strain evidence="1 2">CET450</strain>
    </source>
</reference>